<keyword evidence="11" id="KW-1185">Reference proteome</keyword>
<comment type="similarity">
    <text evidence="6">Belongs to the ABC-4 integral membrane protein family.</text>
</comment>
<evidence type="ECO:0000256" key="7">
    <source>
        <dbReference type="SAM" id="Phobius"/>
    </source>
</evidence>
<dbReference type="InterPro" id="IPR003838">
    <property type="entry name" value="ABC3_permease_C"/>
</dbReference>
<feature type="transmembrane region" description="Helical" evidence="7">
    <location>
        <begin position="367"/>
        <end position="389"/>
    </location>
</feature>
<dbReference type="RefSeq" id="WP_109647095.1">
    <property type="nucleotide sequence ID" value="NZ_QGGB01000007.1"/>
</dbReference>
<evidence type="ECO:0000313" key="10">
    <source>
        <dbReference type="EMBL" id="PWN06302.1"/>
    </source>
</evidence>
<feature type="transmembrane region" description="Helical" evidence="7">
    <location>
        <begin position="273"/>
        <end position="299"/>
    </location>
</feature>
<dbReference type="AlphaFoldDB" id="A0A316TV68"/>
<organism evidence="10 11">
    <name type="scientific">Rhodohalobacter mucosus</name>
    <dbReference type="NCBI Taxonomy" id="2079485"/>
    <lineage>
        <taxon>Bacteria</taxon>
        <taxon>Pseudomonadati</taxon>
        <taxon>Balneolota</taxon>
        <taxon>Balneolia</taxon>
        <taxon>Balneolales</taxon>
        <taxon>Balneolaceae</taxon>
        <taxon>Rhodohalobacter</taxon>
    </lineage>
</organism>
<feature type="transmembrane region" description="Helical" evidence="7">
    <location>
        <begin position="20"/>
        <end position="44"/>
    </location>
</feature>
<dbReference type="InterPro" id="IPR050250">
    <property type="entry name" value="Macrolide_Exporter_MacB"/>
</dbReference>
<dbReference type="GO" id="GO:0005886">
    <property type="term" value="C:plasma membrane"/>
    <property type="evidence" value="ECO:0007669"/>
    <property type="project" value="UniProtKB-SubCell"/>
</dbReference>
<feature type="domain" description="MacB-like periplasmic core" evidence="9">
    <location>
        <begin position="23"/>
        <end position="243"/>
    </location>
</feature>
<dbReference type="Pfam" id="PF12704">
    <property type="entry name" value="MacB_PCD"/>
    <property type="match status" value="1"/>
</dbReference>
<name>A0A316TV68_9BACT</name>
<evidence type="ECO:0000259" key="8">
    <source>
        <dbReference type="Pfam" id="PF02687"/>
    </source>
</evidence>
<keyword evidence="5 7" id="KW-0472">Membrane</keyword>
<gene>
    <name evidence="10" type="ORF">DDZ15_10795</name>
</gene>
<dbReference type="OrthoDB" id="9770036at2"/>
<evidence type="ECO:0000259" key="9">
    <source>
        <dbReference type="Pfam" id="PF12704"/>
    </source>
</evidence>
<evidence type="ECO:0000256" key="6">
    <source>
        <dbReference type="ARBA" id="ARBA00038076"/>
    </source>
</evidence>
<keyword evidence="3 7" id="KW-0812">Transmembrane</keyword>
<evidence type="ECO:0000256" key="2">
    <source>
        <dbReference type="ARBA" id="ARBA00022475"/>
    </source>
</evidence>
<evidence type="ECO:0000256" key="3">
    <source>
        <dbReference type="ARBA" id="ARBA00022692"/>
    </source>
</evidence>
<comment type="caution">
    <text evidence="10">The sequence shown here is derived from an EMBL/GenBank/DDBJ whole genome shotgun (WGS) entry which is preliminary data.</text>
</comment>
<dbReference type="Proteomes" id="UP000245533">
    <property type="component" value="Unassembled WGS sequence"/>
</dbReference>
<dbReference type="PANTHER" id="PTHR30572">
    <property type="entry name" value="MEMBRANE COMPONENT OF TRANSPORTER-RELATED"/>
    <property type="match status" value="1"/>
</dbReference>
<evidence type="ECO:0000313" key="11">
    <source>
        <dbReference type="Proteomes" id="UP000245533"/>
    </source>
</evidence>
<dbReference type="InterPro" id="IPR025857">
    <property type="entry name" value="MacB_PCD"/>
</dbReference>
<dbReference type="EMBL" id="QGGB01000007">
    <property type="protein sequence ID" value="PWN06302.1"/>
    <property type="molecule type" value="Genomic_DNA"/>
</dbReference>
<dbReference type="Pfam" id="PF02687">
    <property type="entry name" value="FtsX"/>
    <property type="match status" value="1"/>
</dbReference>
<evidence type="ECO:0000256" key="5">
    <source>
        <dbReference type="ARBA" id="ARBA00023136"/>
    </source>
</evidence>
<reference evidence="10 11" key="1">
    <citation type="submission" date="2018-05" db="EMBL/GenBank/DDBJ databases">
        <title>Rhodohalobacter halophilus gen. nov., sp. nov., a moderately halophilic member of the family Balneolaceae.</title>
        <authorList>
            <person name="Liu Z.-W."/>
        </authorList>
    </citation>
    <scope>NUCLEOTIDE SEQUENCE [LARGE SCALE GENOMIC DNA]</scope>
    <source>
        <strain evidence="10 11">8A47</strain>
    </source>
</reference>
<accession>A0A316TV68</accession>
<dbReference type="GO" id="GO:0022857">
    <property type="term" value="F:transmembrane transporter activity"/>
    <property type="evidence" value="ECO:0007669"/>
    <property type="project" value="TreeGrafter"/>
</dbReference>
<comment type="subcellular location">
    <subcellularLocation>
        <location evidence="1">Cell membrane</location>
        <topology evidence="1">Multi-pass membrane protein</topology>
    </subcellularLocation>
</comment>
<feature type="transmembrane region" description="Helical" evidence="7">
    <location>
        <begin position="330"/>
        <end position="355"/>
    </location>
</feature>
<keyword evidence="4 7" id="KW-1133">Transmembrane helix</keyword>
<evidence type="ECO:0000256" key="4">
    <source>
        <dbReference type="ARBA" id="ARBA00022989"/>
    </source>
</evidence>
<proteinExistence type="inferred from homology"/>
<protein>
    <submittedName>
        <fullName evidence="10">Macrolide ABC transporter permease</fullName>
    </submittedName>
</protein>
<sequence>MLKSFQSALLYALENIRTNFFHTLLSVLGIIIGVSALIVILSMIDGLEKYAREQISNTTSVKVVEVSSATSETIDGVSIKKADPAILTRSIHRELISNITVPVSSFRVSEVAREIIIGKQTTGSLVYYSDSGNTDKFIVNYGTHFFGKDSTDFERRVAVVDTTLAARIGGPSYQPEEIVGSGLTLDGVNFEVIGIVDGYSPSPELVVPIDHLKGELLLDNPPFIALEATDVADVPVIKESITEWLASSPYTDNDFRIFSQDFRVSQTMQGFQLFRIIMGLIVGISVVVGGVGVMNVLLISVTQRTKEIGVRKAVGSRKRDIYIQFLSESMVISLFGTVVGILFGILVSLAVVPIVHRIVEVSFSPAFSLLTIGLITVISMFIGILFGTFPAWKASQLNPIDALRRE</sequence>
<keyword evidence="2" id="KW-1003">Cell membrane</keyword>
<dbReference type="PANTHER" id="PTHR30572:SF4">
    <property type="entry name" value="ABC TRANSPORTER PERMEASE YTRF"/>
    <property type="match status" value="1"/>
</dbReference>
<feature type="domain" description="ABC3 transporter permease C-terminal" evidence="8">
    <location>
        <begin position="280"/>
        <end position="399"/>
    </location>
</feature>
<evidence type="ECO:0000256" key="1">
    <source>
        <dbReference type="ARBA" id="ARBA00004651"/>
    </source>
</evidence>